<dbReference type="SUPFAM" id="SSF82866">
    <property type="entry name" value="Multidrug efflux transporter AcrB transmembrane domain"/>
    <property type="match status" value="2"/>
</dbReference>
<feature type="domain" description="SSD" evidence="8">
    <location>
        <begin position="246"/>
        <end position="372"/>
    </location>
</feature>
<evidence type="ECO:0000256" key="3">
    <source>
        <dbReference type="ARBA" id="ARBA00022692"/>
    </source>
</evidence>
<feature type="transmembrane region" description="Helical" evidence="7">
    <location>
        <begin position="670"/>
        <end position="688"/>
    </location>
</feature>
<comment type="caution">
    <text evidence="9">The sequence shown here is derived from an EMBL/GenBank/DDBJ whole genome shotgun (WGS) entry which is preliminary data.</text>
</comment>
<dbReference type="Proteomes" id="UP001139103">
    <property type="component" value="Unassembled WGS sequence"/>
</dbReference>
<accession>A0A9X1SLR2</accession>
<evidence type="ECO:0000313" key="10">
    <source>
        <dbReference type="Proteomes" id="UP001139103"/>
    </source>
</evidence>
<keyword evidence="2" id="KW-1003">Cell membrane</keyword>
<name>A0A9X1SLR2_9BACT</name>
<keyword evidence="5 7" id="KW-0472">Membrane</keyword>
<feature type="transmembrane region" description="Helical" evidence="7">
    <location>
        <begin position="737"/>
        <end position="760"/>
    </location>
</feature>
<keyword evidence="10" id="KW-1185">Reference proteome</keyword>
<dbReference type="EMBL" id="JAJKFT010000010">
    <property type="protein sequence ID" value="MCC9630944.1"/>
    <property type="molecule type" value="Genomic_DNA"/>
</dbReference>
<feature type="region of interest" description="Disordered" evidence="6">
    <location>
        <begin position="799"/>
        <end position="824"/>
    </location>
</feature>
<feature type="compositionally biased region" description="Basic residues" evidence="6">
    <location>
        <begin position="808"/>
        <end position="824"/>
    </location>
</feature>
<dbReference type="PANTHER" id="PTHR33406:SF12">
    <property type="entry name" value="BLR2997 PROTEIN"/>
    <property type="match status" value="1"/>
</dbReference>
<evidence type="ECO:0000256" key="1">
    <source>
        <dbReference type="ARBA" id="ARBA00004651"/>
    </source>
</evidence>
<evidence type="ECO:0000256" key="4">
    <source>
        <dbReference type="ARBA" id="ARBA00022989"/>
    </source>
</evidence>
<proteinExistence type="predicted"/>
<dbReference type="InterPro" id="IPR004869">
    <property type="entry name" value="MMPL_dom"/>
</dbReference>
<gene>
    <name evidence="9" type="ORF">LOC68_21345</name>
</gene>
<dbReference type="Gene3D" id="1.20.1640.10">
    <property type="entry name" value="Multidrug efflux transporter AcrB transmembrane domain"/>
    <property type="match status" value="2"/>
</dbReference>
<feature type="transmembrane region" description="Helical" evidence="7">
    <location>
        <begin position="12"/>
        <end position="32"/>
    </location>
</feature>
<feature type="transmembrane region" description="Helical" evidence="7">
    <location>
        <begin position="248"/>
        <end position="268"/>
    </location>
</feature>
<dbReference type="InterPro" id="IPR050545">
    <property type="entry name" value="Mycobact_MmpL"/>
</dbReference>
<evidence type="ECO:0000256" key="2">
    <source>
        <dbReference type="ARBA" id="ARBA00022475"/>
    </source>
</evidence>
<dbReference type="Pfam" id="PF03176">
    <property type="entry name" value="MMPL"/>
    <property type="match status" value="2"/>
</dbReference>
<evidence type="ECO:0000256" key="6">
    <source>
        <dbReference type="SAM" id="MobiDB-lite"/>
    </source>
</evidence>
<feature type="transmembrane region" description="Helical" evidence="7">
    <location>
        <begin position="222"/>
        <end position="241"/>
    </location>
</feature>
<reference evidence="9" key="1">
    <citation type="submission" date="2021-11" db="EMBL/GenBank/DDBJ databases">
        <title>Genome sequence.</title>
        <authorList>
            <person name="Sun Q."/>
        </authorList>
    </citation>
    <scope>NUCLEOTIDE SEQUENCE</scope>
    <source>
        <strain evidence="9">JC732</strain>
    </source>
</reference>
<evidence type="ECO:0000313" key="9">
    <source>
        <dbReference type="EMBL" id="MCC9630944.1"/>
    </source>
</evidence>
<evidence type="ECO:0000259" key="8">
    <source>
        <dbReference type="PROSITE" id="PS50156"/>
    </source>
</evidence>
<evidence type="ECO:0000256" key="5">
    <source>
        <dbReference type="ARBA" id="ARBA00023136"/>
    </source>
</evidence>
<protein>
    <submittedName>
        <fullName evidence="9">MMPL family transporter</fullName>
    </submittedName>
</protein>
<feature type="transmembrane region" description="Helical" evidence="7">
    <location>
        <begin position="766"/>
        <end position="790"/>
    </location>
</feature>
<comment type="subcellular location">
    <subcellularLocation>
        <location evidence="1">Cell membrane</location>
        <topology evidence="1">Multi-pass membrane protein</topology>
    </subcellularLocation>
</comment>
<dbReference type="PANTHER" id="PTHR33406">
    <property type="entry name" value="MEMBRANE PROTEIN MJ1562-RELATED"/>
    <property type="match status" value="1"/>
</dbReference>
<organism evidence="9 10">
    <name type="scientific">Blastopirellula sediminis</name>
    <dbReference type="NCBI Taxonomy" id="2894196"/>
    <lineage>
        <taxon>Bacteria</taxon>
        <taxon>Pseudomonadati</taxon>
        <taxon>Planctomycetota</taxon>
        <taxon>Planctomycetia</taxon>
        <taxon>Pirellulales</taxon>
        <taxon>Pirellulaceae</taxon>
        <taxon>Blastopirellula</taxon>
    </lineage>
</organism>
<sequence length="824" mass="90308">MKRTIAQAFARSAKWIVLLFAVAAPLVFWGAARTIRSNSNKVADWLPPTYAETGDLRWFREHFVADQFVIISWEGCRLGDDPALPDSQGDDPRIERLAVRLEANAAGEASYVKSVTTGRRLLNRLTSPPMSVSYETAVARLQGGVIGEDGRQTCVIVTLADDAIQNLREVLGRKAEGRLRLQRTEGTLLVAMRECGIDPGAAHFGGPPIDNIAIDEEGERTMIRLAGLAALFGLGLAWFSLRSVRLTAIVFACGILSAAGSLAAVSWTGSTSDAILLSMPSLVYVLAISGAVHLINYYHAAIDEEGIATAALGAIARGWKPALLCSVTTALGLLSLYASDLTPIRKFGVYSAVGVMQMLIVLFLFLPAALHVWPSRNRRKRDAASLDHHEPVGLNRFWHAFGSFMIRRHGWVTAGSVALILFLCLGLSRTQTNVDLMKLFGSRARILQDYRWLETHIGRLVPMEIVVRFDHSALAEEGVQFFGCPQISLLDRMRIIQQVQQTIERRFGESGADIVGPSIAATTFVPPLPSERKGTFALVRRTATNSQFEQSYPQLLESGYLATDRSTGDELWRISVRVAAFEDVDYGRFAGELRDVVDPVIMEHSNKIAYSAQVEPQIDSVYTGVIPIVYKTQRALLQSLVESTCWSFLTITPLLMFVSRGVRAGIVTMLPNVLPILIVFGGMGWLSLPIDIGSMMSASIALGVAVDDTIHYLTWFRESLDRTGDRNVAILAAYEHCATPTLQAALINGLGLSVFAFSTFTPTRQFGTLMLTILLAGVVAELILLPALLAGPLGSVFQPRPKVESPRRSKPHRKPTRRRQNSAR</sequence>
<dbReference type="InterPro" id="IPR000731">
    <property type="entry name" value="SSD"/>
</dbReference>
<keyword evidence="3 7" id="KW-0812">Transmembrane</keyword>
<dbReference type="AlphaFoldDB" id="A0A9X1SLR2"/>
<dbReference type="GO" id="GO:0005886">
    <property type="term" value="C:plasma membrane"/>
    <property type="evidence" value="ECO:0007669"/>
    <property type="project" value="UniProtKB-SubCell"/>
</dbReference>
<dbReference type="PROSITE" id="PS50156">
    <property type="entry name" value="SSD"/>
    <property type="match status" value="1"/>
</dbReference>
<feature type="transmembrane region" description="Helical" evidence="7">
    <location>
        <begin position="350"/>
        <end position="373"/>
    </location>
</feature>
<keyword evidence="4 7" id="KW-1133">Transmembrane helix</keyword>
<evidence type="ECO:0000256" key="7">
    <source>
        <dbReference type="SAM" id="Phobius"/>
    </source>
</evidence>
<feature type="transmembrane region" description="Helical" evidence="7">
    <location>
        <begin position="274"/>
        <end position="298"/>
    </location>
</feature>
<feature type="transmembrane region" description="Helical" evidence="7">
    <location>
        <begin position="410"/>
        <end position="428"/>
    </location>
</feature>